<evidence type="ECO:0000256" key="2">
    <source>
        <dbReference type="ARBA" id="ARBA00016807"/>
    </source>
</evidence>
<evidence type="ECO:0000313" key="7">
    <source>
        <dbReference type="EMBL" id="KAF0288275.1"/>
    </source>
</evidence>
<feature type="compositionally biased region" description="Low complexity" evidence="5">
    <location>
        <begin position="315"/>
        <end position="334"/>
    </location>
</feature>
<evidence type="ECO:0000313" key="8">
    <source>
        <dbReference type="Proteomes" id="UP000440578"/>
    </source>
</evidence>
<evidence type="ECO:0000256" key="3">
    <source>
        <dbReference type="ARBA" id="ARBA00025466"/>
    </source>
</evidence>
<sequence length="407" mass="46646">MRTFLLSQVMERWSVVTDVRIDDRAVYSKRRAWTEIAAQFGQRFPGSGKTVQQLKDLWKRHSIQFRRESREEVDTPSADSGGSAEEAAGRRSAEILSSADKHYLIMQCFRAYDIIGSTRLDSPALRQKRKTWVEICTEYNRKFGRNLGISTVKGVWRRFVKQRKDDLMKTLKLRNKEEVTEDALLEDMKAFLSSYREAHGVEESDDVPLYKRIRADVEERPLTASHRSQRMSPEQILNQLRRLTPAPPPLRAANGAAAMRRRPTTPSDEPDEGLMSEEEETAEGSMLDPRDRLGCDVSITMVEPESRPPSGGGRPASPSARPAAPAAPLAAAPGDTLSDQLERDRHRLQMEQLRERHQLELRQLREKHHWEAEKTRLEAEILSMRRDYWCLLLDRCRAGVTPHPAQL</sequence>
<dbReference type="PANTHER" id="PTHR21411">
    <property type="entry name" value="APONTIC"/>
    <property type="match status" value="1"/>
</dbReference>
<name>A0A6A4V3U0_AMPAM</name>
<feature type="domain" description="Myb/SANT-like DNA-binding" evidence="6">
    <location>
        <begin position="4"/>
        <end position="68"/>
    </location>
</feature>
<feature type="compositionally biased region" description="Acidic residues" evidence="5">
    <location>
        <begin position="268"/>
        <end position="282"/>
    </location>
</feature>
<feature type="region of interest" description="Disordered" evidence="5">
    <location>
        <begin position="67"/>
        <end position="89"/>
    </location>
</feature>
<evidence type="ECO:0000256" key="4">
    <source>
        <dbReference type="SAM" id="Coils"/>
    </source>
</evidence>
<evidence type="ECO:0000259" key="6">
    <source>
        <dbReference type="Pfam" id="PF13873"/>
    </source>
</evidence>
<protein>
    <recommendedName>
        <fullName evidence="2">Regulatory protein zeste</fullName>
    </recommendedName>
</protein>
<comment type="function">
    <text evidence="3">Involved in transvection phenomena (= synapsis-dependent gene expression), where the synaptic pairing of chromosomes carrying genes with which zeste interacts influences the expression of these genes. Zeste binds to DNA and stimulates transcription from a nearby promoter.</text>
</comment>
<organism evidence="7 8">
    <name type="scientific">Amphibalanus amphitrite</name>
    <name type="common">Striped barnacle</name>
    <name type="synonym">Balanus amphitrite</name>
    <dbReference type="NCBI Taxonomy" id="1232801"/>
    <lineage>
        <taxon>Eukaryota</taxon>
        <taxon>Metazoa</taxon>
        <taxon>Ecdysozoa</taxon>
        <taxon>Arthropoda</taxon>
        <taxon>Crustacea</taxon>
        <taxon>Multicrustacea</taxon>
        <taxon>Cirripedia</taxon>
        <taxon>Thoracica</taxon>
        <taxon>Thoracicalcarea</taxon>
        <taxon>Balanomorpha</taxon>
        <taxon>Balanoidea</taxon>
        <taxon>Balanidae</taxon>
        <taxon>Amphibalaninae</taxon>
        <taxon>Amphibalanus</taxon>
    </lineage>
</organism>
<dbReference type="EMBL" id="VIIS01002120">
    <property type="protein sequence ID" value="KAF0288275.1"/>
    <property type="molecule type" value="Genomic_DNA"/>
</dbReference>
<reference evidence="7 8" key="1">
    <citation type="submission" date="2019-07" db="EMBL/GenBank/DDBJ databases">
        <title>Draft genome assembly of a fouling barnacle, Amphibalanus amphitrite (Darwin, 1854): The first reference genome for Thecostraca.</title>
        <authorList>
            <person name="Kim W."/>
        </authorList>
    </citation>
    <scope>NUCLEOTIDE SEQUENCE [LARGE SCALE GENOMIC DNA]</scope>
    <source>
        <strain evidence="7">SNU_AA5</strain>
        <tissue evidence="7">Soma without cirri and trophi</tissue>
    </source>
</reference>
<keyword evidence="8" id="KW-1185">Reference proteome</keyword>
<proteinExistence type="predicted"/>
<dbReference type="Proteomes" id="UP000440578">
    <property type="component" value="Unassembled WGS sequence"/>
</dbReference>
<dbReference type="PANTHER" id="PTHR21411:SF0">
    <property type="entry name" value="REGULATORY PROTEIN ZESTE"/>
    <property type="match status" value="1"/>
</dbReference>
<comment type="subunit">
    <text evidence="1">Self-associates forming complexes of several hundred monomers.</text>
</comment>
<comment type="caution">
    <text evidence="7">The sequence shown here is derived from an EMBL/GenBank/DDBJ whole genome shotgun (WGS) entry which is preliminary data.</text>
</comment>
<keyword evidence="4" id="KW-0175">Coiled coil</keyword>
<feature type="coiled-coil region" evidence="4">
    <location>
        <begin position="343"/>
        <end position="387"/>
    </location>
</feature>
<evidence type="ECO:0000256" key="1">
    <source>
        <dbReference type="ARBA" id="ARBA00011764"/>
    </source>
</evidence>
<accession>A0A6A4V3U0</accession>
<dbReference type="InterPro" id="IPR028002">
    <property type="entry name" value="Myb_DNA-bind_5"/>
</dbReference>
<feature type="region of interest" description="Disordered" evidence="5">
    <location>
        <begin position="241"/>
        <end position="335"/>
    </location>
</feature>
<evidence type="ECO:0000256" key="5">
    <source>
        <dbReference type="SAM" id="MobiDB-lite"/>
    </source>
</evidence>
<gene>
    <name evidence="7" type="ORF">FJT64_013345</name>
</gene>
<dbReference type="AlphaFoldDB" id="A0A6A4V3U0"/>
<dbReference type="OrthoDB" id="6393056at2759"/>
<dbReference type="Pfam" id="PF13873">
    <property type="entry name" value="Myb_DNA-bind_5"/>
    <property type="match status" value="1"/>
</dbReference>